<dbReference type="SUPFAM" id="SSF140860">
    <property type="entry name" value="Pseudo ankyrin repeat-like"/>
    <property type="match status" value="1"/>
</dbReference>
<evidence type="ECO:0000256" key="2">
    <source>
        <dbReference type="SAM" id="MobiDB-lite"/>
    </source>
</evidence>
<organism evidence="4 5">
    <name type="scientific">Aspergillus cavernicola</name>
    <dbReference type="NCBI Taxonomy" id="176166"/>
    <lineage>
        <taxon>Eukaryota</taxon>
        <taxon>Fungi</taxon>
        <taxon>Dikarya</taxon>
        <taxon>Ascomycota</taxon>
        <taxon>Pezizomycotina</taxon>
        <taxon>Eurotiomycetes</taxon>
        <taxon>Eurotiomycetidae</taxon>
        <taxon>Eurotiales</taxon>
        <taxon>Aspergillaceae</taxon>
        <taxon>Aspergillus</taxon>
        <taxon>Aspergillus subgen. Nidulantes</taxon>
    </lineage>
</organism>
<dbReference type="SUPFAM" id="SSF48403">
    <property type="entry name" value="Ankyrin repeat"/>
    <property type="match status" value="1"/>
</dbReference>
<dbReference type="InterPro" id="IPR056884">
    <property type="entry name" value="NPHP3-like_N"/>
</dbReference>
<sequence length="1504" mass="167404">MLKKLCCSKSDRDDGPEQPARPIQPAPTAEANASSPSLVEKKPARRDLWKEAFESLGNDRTRYLPAEGESSAAAVDQVIEETSKKYEEWKNGGLKIRRRDGEDFNVRDSAQKILNSAMQFKEIITTVVSFDPTGHASSAWTIVSLGLTMVQNDISRRDAIFASSEFLAETLAYYTLVDAHHRHQKVDSDQNLDNVLLQVYTAVLDYTAEVNKVKQQNAGSRVLKSIIPIADQPIEQLKATVQEKGLLAEKWANLSNNLRIREDAAKTLDGIDETIARVKNVEAKTLSAEDERILKWVSTADYSKIQKETQGYRTPETGNWFLLSQHYKEWKACAGDILWLHGIVGCGKSVLCSTVIHDIERLCAENPSNSFAYWYFQFSNNATQSVESMVRSLIRQFSQKPLAPSVTQIWEQHGNRGSQPSRDTLAETLDDVISKARGELFLVLDALDECPDEPRRSERAALLSLLVGLSQRHKDKLHILATSRPERDIQSMLAKYPTVDLQARLAEDVETFVRAKVAEGILGYLDTQTEQRIIDGLLSTPERRFRWADLQIKRLAECLTDEQIEEALHTIPESLEETYRQVLDRVHEKQHDIVRSILILMCFSAVPLDTKTVAATASLRAPDLVVKICTTSLVTVNAEDMIKLAHFSVKEFLVIQNAESPHWSRFSAIKGHTVLARKTVDALLAQTEILTEERAMTQPLLVYAAKYWQTHVAALGDTCPPDLHSKINQLFTEENVYFNWVRIADSGAISYGSPWHKILKECQLPIHRAAQMGLTQAMDGLLAKGADPLVSFLGQDYDPLGRENTLTLAARYGHIDTAVFLLRKDIAFSKLSIQVLISVMDHRTAKHADVEAIISILWDKGLLFDGPETSKVISEGMVQALMNALLDCGDETSIPITESVLKCAIYNCRCPREMVELLFDRRNADIHITSSFFKFLGIENRLPQHPGGIDVIVRKRTAELSLDETTVAALARTVDCESMDLILRTHADIRVTDQILHAAASNLSGADMIRLLFHRREAGTEVREAILLIAAENDNGQDILKFLLEQLGPNASVGEEVLIAATESDNSLSKMEILLKKLGPGTQLSEDVTARLAASDLAMMRMVLDNQLASFAVCSLALRAAVAHDENPVEMLQLLINNGGSDVHITEEIVAEAAANSPHPAIMELLIELAGDSLPITEDVLVAAVKSDVKMIEILVQHVPDMRITDRVFLEACSNPKGLLVLLNQPHDHFPTEQIITTLGRRSGPRSGDVLKILLERQFVQANEELLETITGDDAALTVLLAYNPAIPVTEKALIYAAEDPSSIRLLLHNIQNTELITEEVMKAAARSSIGGASITSILDRVNSAPVTTKVLKEALCHGQPEVPELLLARSPDLDVQAVWDDIWEDPNLAWIVKMRPMDILPNISSLNLTESILPRYPYDFEQQKGQEYAFDDVIVYLCDYQTVKLTEDSAEIVIERCGNQAVERFLEYLPGLEITEELLKTAQRNPRADKDALLALLAARSTT</sequence>
<dbReference type="EMBL" id="JBFXLS010000003">
    <property type="protein sequence ID" value="KAL2833717.1"/>
    <property type="molecule type" value="Genomic_DNA"/>
</dbReference>
<dbReference type="InterPro" id="IPR002110">
    <property type="entry name" value="Ankyrin_rpt"/>
</dbReference>
<comment type="caution">
    <text evidence="4">The sequence shown here is derived from an EMBL/GenBank/DDBJ whole genome shotgun (WGS) entry which is preliminary data.</text>
</comment>
<dbReference type="Pfam" id="PF23397">
    <property type="entry name" value="DUF7104"/>
    <property type="match status" value="2"/>
</dbReference>
<keyword evidence="1" id="KW-0677">Repeat</keyword>
<feature type="region of interest" description="Disordered" evidence="2">
    <location>
        <begin position="1"/>
        <end position="45"/>
    </location>
</feature>
<dbReference type="PANTHER" id="PTHR10039:SF16">
    <property type="entry name" value="GPI INOSITOL-DEACYLASE"/>
    <property type="match status" value="1"/>
</dbReference>
<dbReference type="InterPro" id="IPR027417">
    <property type="entry name" value="P-loop_NTPase"/>
</dbReference>
<feature type="domain" description="Nephrocystin 3-like N-terminal" evidence="3">
    <location>
        <begin position="317"/>
        <end position="484"/>
    </location>
</feature>
<protein>
    <recommendedName>
        <fullName evidence="3">Nephrocystin 3-like N-terminal domain-containing protein</fullName>
    </recommendedName>
</protein>
<dbReference type="Gene3D" id="3.40.50.300">
    <property type="entry name" value="P-loop containing nucleotide triphosphate hydrolases"/>
    <property type="match status" value="1"/>
</dbReference>
<reference evidence="4 5" key="1">
    <citation type="submission" date="2024-07" db="EMBL/GenBank/DDBJ databases">
        <title>Section-level genome sequencing and comparative genomics of Aspergillus sections Usti and Cavernicolus.</title>
        <authorList>
            <consortium name="Lawrence Berkeley National Laboratory"/>
            <person name="Nybo J.L."/>
            <person name="Vesth T.C."/>
            <person name="Theobald S."/>
            <person name="Frisvad J.C."/>
            <person name="Larsen T.O."/>
            <person name="Kjaerboelling I."/>
            <person name="Rothschild-Mancinelli K."/>
            <person name="Lyhne E.K."/>
            <person name="Kogle M.E."/>
            <person name="Barry K."/>
            <person name="Clum A."/>
            <person name="Na H."/>
            <person name="Ledsgaard L."/>
            <person name="Lin J."/>
            <person name="Lipzen A."/>
            <person name="Kuo A."/>
            <person name="Riley R."/>
            <person name="Mondo S."/>
            <person name="LaButti K."/>
            <person name="Haridas S."/>
            <person name="Pangalinan J."/>
            <person name="Salamov A.A."/>
            <person name="Simmons B.A."/>
            <person name="Magnuson J.K."/>
            <person name="Chen J."/>
            <person name="Drula E."/>
            <person name="Henrissat B."/>
            <person name="Wiebenga A."/>
            <person name="Lubbers R.J."/>
            <person name="Gomes A.C."/>
            <person name="Makela M.R."/>
            <person name="Stajich J."/>
            <person name="Grigoriev I.V."/>
            <person name="Mortensen U.H."/>
            <person name="De vries R.P."/>
            <person name="Baker S.E."/>
            <person name="Andersen M.R."/>
        </authorList>
    </citation>
    <scope>NUCLEOTIDE SEQUENCE [LARGE SCALE GENOMIC DNA]</scope>
    <source>
        <strain evidence="4 5">CBS 600.67</strain>
    </source>
</reference>
<evidence type="ECO:0000256" key="1">
    <source>
        <dbReference type="ARBA" id="ARBA00022737"/>
    </source>
</evidence>
<dbReference type="SUPFAM" id="SSF52540">
    <property type="entry name" value="P-loop containing nucleoside triphosphate hydrolases"/>
    <property type="match status" value="1"/>
</dbReference>
<dbReference type="Gene3D" id="1.25.40.20">
    <property type="entry name" value="Ankyrin repeat-containing domain"/>
    <property type="match status" value="2"/>
</dbReference>
<keyword evidence="5" id="KW-1185">Reference proteome</keyword>
<accession>A0ABR4J1I2</accession>
<name>A0ABR4J1I2_9EURO</name>
<dbReference type="SMART" id="SM00248">
    <property type="entry name" value="ANK"/>
    <property type="match status" value="4"/>
</dbReference>
<evidence type="ECO:0000259" key="3">
    <source>
        <dbReference type="Pfam" id="PF24883"/>
    </source>
</evidence>
<evidence type="ECO:0000313" key="4">
    <source>
        <dbReference type="EMBL" id="KAL2833717.1"/>
    </source>
</evidence>
<proteinExistence type="predicted"/>
<dbReference type="Proteomes" id="UP001610335">
    <property type="component" value="Unassembled WGS sequence"/>
</dbReference>
<gene>
    <name evidence="4" type="ORF">BDW59DRAFT_179437</name>
</gene>
<evidence type="ECO:0000313" key="5">
    <source>
        <dbReference type="Proteomes" id="UP001610335"/>
    </source>
</evidence>
<dbReference type="InterPro" id="IPR036770">
    <property type="entry name" value="Ankyrin_rpt-contain_sf"/>
</dbReference>
<dbReference type="PANTHER" id="PTHR10039">
    <property type="entry name" value="AMELOGENIN"/>
    <property type="match status" value="1"/>
</dbReference>
<dbReference type="InterPro" id="IPR055530">
    <property type="entry name" value="DUF7104"/>
</dbReference>
<dbReference type="Pfam" id="PF24883">
    <property type="entry name" value="NPHP3_N"/>
    <property type="match status" value="1"/>
</dbReference>